<dbReference type="CDD" id="cd01670">
    <property type="entry name" value="Death"/>
    <property type="match status" value="1"/>
</dbReference>
<dbReference type="InterPro" id="IPR027417">
    <property type="entry name" value="P-loop_NTPase"/>
</dbReference>
<dbReference type="InterPro" id="IPR049050">
    <property type="entry name" value="nSTAND3"/>
</dbReference>
<dbReference type="Proteomes" id="UP000507470">
    <property type="component" value="Unassembled WGS sequence"/>
</dbReference>
<name>A0A6J8B9J6_MYTCO</name>
<reference evidence="2 3" key="1">
    <citation type="submission" date="2020-06" db="EMBL/GenBank/DDBJ databases">
        <authorList>
            <person name="Li R."/>
            <person name="Bekaert M."/>
        </authorList>
    </citation>
    <scope>NUCLEOTIDE SEQUENCE [LARGE SCALE GENOMIC DNA]</scope>
    <source>
        <strain evidence="3">wild</strain>
    </source>
</reference>
<dbReference type="PROSITE" id="PS50017">
    <property type="entry name" value="DEATH_DOMAIN"/>
    <property type="match status" value="1"/>
</dbReference>
<dbReference type="Pfam" id="PF00531">
    <property type="entry name" value="Death"/>
    <property type="match status" value="1"/>
</dbReference>
<dbReference type="InterPro" id="IPR011029">
    <property type="entry name" value="DEATH-like_dom_sf"/>
</dbReference>
<gene>
    <name evidence="2" type="ORF">MCOR_16192</name>
</gene>
<dbReference type="Pfam" id="PF20720">
    <property type="entry name" value="nSTAND3"/>
    <property type="match status" value="1"/>
</dbReference>
<evidence type="ECO:0000313" key="2">
    <source>
        <dbReference type="EMBL" id="CAC5380216.1"/>
    </source>
</evidence>
<evidence type="ECO:0000259" key="1">
    <source>
        <dbReference type="PROSITE" id="PS50017"/>
    </source>
</evidence>
<evidence type="ECO:0000313" key="3">
    <source>
        <dbReference type="Proteomes" id="UP000507470"/>
    </source>
</evidence>
<dbReference type="InterPro" id="IPR000488">
    <property type="entry name" value="Death_dom"/>
</dbReference>
<dbReference type="Gene3D" id="1.10.533.10">
    <property type="entry name" value="Death Domain, Fas"/>
    <property type="match status" value="1"/>
</dbReference>
<sequence>MESKYLGKLFTKIGLEWQLLGVHLGFSTVQMEQLGAAYPSSISQCVSVMLSHWKIVAEQHKVNYTLVLSNSLREVGRADLADDINGSVQRLSCDFSIKQKICSISSTEGEDELDGCSDNSRQHIILNDDSRRYIDELKTIVFENRTSDPLYRYIEQTKVFMEHKTQNIDLFVKTRAFEKTMERLLMNGIVIIIGNAGDGKTTLAVNVLNDLRKKDIHP</sequence>
<dbReference type="GO" id="GO:0007165">
    <property type="term" value="P:signal transduction"/>
    <property type="evidence" value="ECO:0007669"/>
    <property type="project" value="InterPro"/>
</dbReference>
<dbReference type="SUPFAM" id="SSF52540">
    <property type="entry name" value="P-loop containing nucleoside triphosphate hydrolases"/>
    <property type="match status" value="1"/>
</dbReference>
<protein>
    <recommendedName>
        <fullName evidence="1">Death domain-containing protein</fullName>
    </recommendedName>
</protein>
<feature type="domain" description="Death" evidence="1">
    <location>
        <begin position="13"/>
        <end position="88"/>
    </location>
</feature>
<organism evidence="2 3">
    <name type="scientific">Mytilus coruscus</name>
    <name type="common">Sea mussel</name>
    <dbReference type="NCBI Taxonomy" id="42192"/>
    <lineage>
        <taxon>Eukaryota</taxon>
        <taxon>Metazoa</taxon>
        <taxon>Spiralia</taxon>
        <taxon>Lophotrochozoa</taxon>
        <taxon>Mollusca</taxon>
        <taxon>Bivalvia</taxon>
        <taxon>Autobranchia</taxon>
        <taxon>Pteriomorphia</taxon>
        <taxon>Mytilida</taxon>
        <taxon>Mytiloidea</taxon>
        <taxon>Mytilidae</taxon>
        <taxon>Mytilinae</taxon>
        <taxon>Mytilus</taxon>
    </lineage>
</organism>
<dbReference type="OrthoDB" id="6047405at2759"/>
<dbReference type="SUPFAM" id="SSF47986">
    <property type="entry name" value="DEATH domain"/>
    <property type="match status" value="1"/>
</dbReference>
<dbReference type="AlphaFoldDB" id="A0A6J8B9J6"/>
<proteinExistence type="predicted"/>
<dbReference type="EMBL" id="CACVKT020002848">
    <property type="protein sequence ID" value="CAC5380216.1"/>
    <property type="molecule type" value="Genomic_DNA"/>
</dbReference>
<accession>A0A6J8B9J6</accession>
<keyword evidence="3" id="KW-1185">Reference proteome</keyword>